<evidence type="ECO:0000256" key="3">
    <source>
        <dbReference type="ARBA" id="ARBA00011977"/>
    </source>
</evidence>
<keyword evidence="5 8" id="KW-0808">Transferase</keyword>
<dbReference type="GO" id="GO:0008176">
    <property type="term" value="F:tRNA (guanine(46)-N7)-methyltransferase activity"/>
    <property type="evidence" value="ECO:0007669"/>
    <property type="project" value="UniProtKB-EC"/>
</dbReference>
<evidence type="ECO:0000256" key="4">
    <source>
        <dbReference type="ARBA" id="ARBA00022603"/>
    </source>
</evidence>
<evidence type="ECO:0000313" key="8">
    <source>
        <dbReference type="EMBL" id="EGF23606.1"/>
    </source>
</evidence>
<dbReference type="PANTHER" id="PTHR23417:SF14">
    <property type="entry name" value="PENTACOTRIPEPTIDE-REPEAT REGION OF PRORP DOMAIN-CONTAINING PROTEIN"/>
    <property type="match status" value="1"/>
</dbReference>
<dbReference type="OrthoDB" id="9802090at2"/>
<dbReference type="EMBL" id="ACGK02000001">
    <property type="protein sequence ID" value="EGF23606.1"/>
    <property type="molecule type" value="Genomic_DNA"/>
</dbReference>
<keyword evidence="7" id="KW-0819">tRNA processing</keyword>
<proteinExistence type="predicted"/>
<dbReference type="RefSeq" id="WP_006302734.1">
    <property type="nucleotide sequence ID" value="NZ_ACGK02000001.1"/>
</dbReference>
<dbReference type="CDD" id="cd02440">
    <property type="entry name" value="AdoMet_MTases"/>
    <property type="match status" value="1"/>
</dbReference>
<keyword evidence="6" id="KW-0949">S-adenosyl-L-methionine</keyword>
<evidence type="ECO:0000256" key="1">
    <source>
        <dbReference type="ARBA" id="ARBA00000142"/>
    </source>
</evidence>
<dbReference type="GO" id="GO:0043527">
    <property type="term" value="C:tRNA methyltransferase complex"/>
    <property type="evidence" value="ECO:0007669"/>
    <property type="project" value="TreeGrafter"/>
</dbReference>
<dbReference type="PANTHER" id="PTHR23417">
    <property type="entry name" value="3-DEOXY-D-MANNO-OCTULOSONIC-ACID TRANSFERASE/TRNA GUANINE-N 7 - -METHYLTRANSFERASE"/>
    <property type="match status" value="1"/>
</dbReference>
<dbReference type="eggNOG" id="COG0220">
    <property type="taxonomic scope" value="Bacteria"/>
</dbReference>
<keyword evidence="9" id="KW-1185">Reference proteome</keyword>
<comment type="catalytic activity">
    <reaction evidence="1">
        <text>guanosine(46) in tRNA + S-adenosyl-L-methionine = N(7)-methylguanosine(46) in tRNA + S-adenosyl-L-homocysteine</text>
        <dbReference type="Rhea" id="RHEA:42708"/>
        <dbReference type="Rhea" id="RHEA-COMP:10188"/>
        <dbReference type="Rhea" id="RHEA-COMP:10189"/>
        <dbReference type="ChEBI" id="CHEBI:57856"/>
        <dbReference type="ChEBI" id="CHEBI:59789"/>
        <dbReference type="ChEBI" id="CHEBI:74269"/>
        <dbReference type="ChEBI" id="CHEBI:74480"/>
        <dbReference type="EC" id="2.1.1.33"/>
    </reaction>
</comment>
<dbReference type="Gene3D" id="3.40.50.150">
    <property type="entry name" value="Vaccinia Virus protein VP39"/>
    <property type="match status" value="1"/>
</dbReference>
<evidence type="ECO:0000313" key="9">
    <source>
        <dbReference type="Proteomes" id="UP000005947"/>
    </source>
</evidence>
<evidence type="ECO:0000256" key="6">
    <source>
        <dbReference type="ARBA" id="ARBA00022691"/>
    </source>
</evidence>
<dbReference type="Proteomes" id="UP000005947">
    <property type="component" value="Unassembled WGS sequence"/>
</dbReference>
<name>F1T4G2_9ACTN</name>
<dbReference type="AlphaFoldDB" id="F1T4G2"/>
<dbReference type="InterPro" id="IPR003358">
    <property type="entry name" value="tRNA_(Gua-N-7)_MeTrfase_Trmb"/>
</dbReference>
<evidence type="ECO:0000256" key="7">
    <source>
        <dbReference type="ARBA" id="ARBA00022694"/>
    </source>
</evidence>
<keyword evidence="4 8" id="KW-0489">Methyltransferase</keyword>
<evidence type="ECO:0000256" key="2">
    <source>
        <dbReference type="ARBA" id="ARBA00003015"/>
    </source>
</evidence>
<comment type="caution">
    <text evidence="8">The sequence shown here is derived from an EMBL/GenBank/DDBJ whole genome shotgun (WGS) entry which is preliminary data.</text>
</comment>
<protein>
    <recommendedName>
        <fullName evidence="3">tRNA (guanine(46)-N(7))-methyltransferase</fullName>
        <ecNumber evidence="3">2.1.1.33</ecNumber>
    </recommendedName>
</protein>
<dbReference type="SUPFAM" id="SSF53335">
    <property type="entry name" value="S-adenosyl-L-methionine-dependent methyltransferases"/>
    <property type="match status" value="1"/>
</dbReference>
<dbReference type="EC" id="2.1.1.33" evidence="3"/>
<comment type="function">
    <text evidence="2">Catalyzes the formation of N(7)-methylguanine at position 46 (m7G46) in tRNA.</text>
</comment>
<organism evidence="8 9">
    <name type="scientific">Fannyhessea vaginae DSM 15829</name>
    <dbReference type="NCBI Taxonomy" id="525256"/>
    <lineage>
        <taxon>Bacteria</taxon>
        <taxon>Bacillati</taxon>
        <taxon>Actinomycetota</taxon>
        <taxon>Coriobacteriia</taxon>
        <taxon>Coriobacteriales</taxon>
        <taxon>Atopobiaceae</taxon>
        <taxon>Fannyhessea</taxon>
    </lineage>
</organism>
<dbReference type="InterPro" id="IPR029063">
    <property type="entry name" value="SAM-dependent_MTases_sf"/>
</dbReference>
<evidence type="ECO:0000256" key="5">
    <source>
        <dbReference type="ARBA" id="ARBA00022679"/>
    </source>
</evidence>
<accession>F1T4G2</accession>
<gene>
    <name evidence="8" type="ORF">HMPREF0091_10553</name>
</gene>
<dbReference type="GeneID" id="93210160"/>
<sequence length="288" mass="32858">MHALHARLGKNFDLAQRLIRYQKAIVEKPKTLRGSWCSWCCPCEQNEHGKFVQAAFEEVRLDLGCGKGNFTLEAARREPGVLFVGVDIEPLCIAIAAQKICDEKLSNVVVFCAHSSLLHEYFAQGELARIYLNFPTPFPRKKQARDRLVYLDNLLVYRDLLAKGAKLTFKTDSYPLMQFAKTQFVRAGYTCTWESDNARVERPDEPMSQYEEKLSEQGARVLAREYIVDALPAQISQVEKLSLVDYLPRDLSLMSYIPHGMQGTFINLINYEAKHNGKRLDSHGQPLQ</sequence>
<dbReference type="Pfam" id="PF02390">
    <property type="entry name" value="Methyltransf_4"/>
    <property type="match status" value="1"/>
</dbReference>
<dbReference type="PROSITE" id="PS51625">
    <property type="entry name" value="SAM_MT_TRMB"/>
    <property type="match status" value="1"/>
</dbReference>
<reference evidence="8 9" key="1">
    <citation type="submission" date="2011-02" db="EMBL/GenBank/DDBJ databases">
        <authorList>
            <person name="Muzny D."/>
            <person name="Qin X."/>
            <person name="Buhay C."/>
            <person name="Dugan-Rocha S."/>
            <person name="Ding Y."/>
            <person name="Chen G."/>
            <person name="Hawes A."/>
            <person name="Holder M."/>
            <person name="Jhangiani S."/>
            <person name="Johnson A."/>
            <person name="Khan Z."/>
            <person name="Li Z."/>
            <person name="Liu W."/>
            <person name="Liu X."/>
            <person name="Perez L."/>
            <person name="Shen H."/>
            <person name="Wang Q."/>
            <person name="Watt J."/>
            <person name="Xi L."/>
            <person name="Xin Y."/>
            <person name="Zhou J."/>
            <person name="Deng J."/>
            <person name="Jiang H."/>
            <person name="Liu Y."/>
            <person name="Qu J."/>
            <person name="Song X.-Z."/>
            <person name="Zhang L."/>
            <person name="Villasana D."/>
            <person name="Johnson A."/>
            <person name="Liu J."/>
            <person name="Liyanage D."/>
            <person name="Lorensuhewa L."/>
            <person name="Robinson T."/>
            <person name="Song A."/>
            <person name="Song B.-B."/>
            <person name="Dinh H."/>
            <person name="Thornton R."/>
            <person name="Coyle M."/>
            <person name="Francisco L."/>
            <person name="Jackson L."/>
            <person name="Javaid M."/>
            <person name="Korchina V."/>
            <person name="Kovar C."/>
            <person name="Mata R."/>
            <person name="Mathew T."/>
            <person name="Ngo R."/>
            <person name="Nguyen L."/>
            <person name="Nguyen N."/>
            <person name="Okwuonu G."/>
            <person name="Ongeri F."/>
            <person name="Pham C."/>
            <person name="Simmons D."/>
            <person name="Wilczek-Boney K."/>
            <person name="Hale W."/>
            <person name="Jakkamsetti A."/>
            <person name="Pham P."/>
            <person name="Ruth R."/>
            <person name="San Lucas F."/>
            <person name="Warren J."/>
            <person name="Zhang J."/>
            <person name="Zhao Z."/>
            <person name="Zhou C."/>
            <person name="Zhu D."/>
            <person name="Lee S."/>
            <person name="Bess C."/>
            <person name="Blankenburg K."/>
            <person name="Forbes L."/>
            <person name="Fu Q."/>
            <person name="Gubbala S."/>
            <person name="Hirani K."/>
            <person name="Jayaseelan J.C."/>
            <person name="Lara F."/>
            <person name="Munidasa M."/>
            <person name="Palculict T."/>
            <person name="Patil S."/>
            <person name="Pu L.-L."/>
            <person name="Saada N."/>
            <person name="Tang L."/>
            <person name="Weissenberger G."/>
            <person name="Zhu Y."/>
            <person name="Hemphill L."/>
            <person name="Shang Y."/>
            <person name="Youmans B."/>
            <person name="Ayvaz T."/>
            <person name="Ross M."/>
            <person name="Santibanez J."/>
            <person name="Aqrawi P."/>
            <person name="Gross S."/>
            <person name="Joshi V."/>
            <person name="Fowler G."/>
            <person name="Nazareth L."/>
            <person name="Reid J."/>
            <person name="Worley K."/>
            <person name="Petrosino J."/>
            <person name="Highlander S."/>
            <person name="Gibbs R."/>
        </authorList>
    </citation>
    <scope>NUCLEOTIDE SEQUENCE [LARGE SCALE GENOMIC DNA]</scope>
    <source>
        <strain evidence="8 9">DSM 15829</strain>
    </source>
</reference>